<dbReference type="AlphaFoldDB" id="A0A497YFP1"/>
<keyword evidence="4" id="KW-1185">Reference proteome</keyword>
<keyword evidence="3" id="KW-0808">Transferase</keyword>
<feature type="active site" evidence="1">
    <location>
        <position position="46"/>
    </location>
</feature>
<dbReference type="SUPFAM" id="SSF52540">
    <property type="entry name" value="P-loop containing nucleoside triphosphate hydrolases"/>
    <property type="match status" value="1"/>
</dbReference>
<evidence type="ECO:0000256" key="2">
    <source>
        <dbReference type="PIRSR" id="PIRSR007531-2"/>
    </source>
</evidence>
<dbReference type="PIRSF" id="PIRSF007531">
    <property type="entry name" value="CPT"/>
    <property type="match status" value="1"/>
</dbReference>
<organism evidence="3 4">
    <name type="scientific">Planococcus citreus</name>
    <dbReference type="NCBI Taxonomy" id="1373"/>
    <lineage>
        <taxon>Bacteria</taxon>
        <taxon>Bacillati</taxon>
        <taxon>Bacillota</taxon>
        <taxon>Bacilli</taxon>
        <taxon>Bacillales</taxon>
        <taxon>Caryophanaceae</taxon>
        <taxon>Planococcus</taxon>
    </lineage>
</organism>
<evidence type="ECO:0000256" key="1">
    <source>
        <dbReference type="PIRSR" id="PIRSR007531-1"/>
    </source>
</evidence>
<feature type="binding site" evidence="2">
    <location>
        <begin position="20"/>
        <end position="27"/>
    </location>
    <ligand>
        <name>ATP</name>
        <dbReference type="ChEBI" id="CHEBI:30616"/>
    </ligand>
</feature>
<reference evidence="3 4" key="1">
    <citation type="submission" date="2018-10" db="EMBL/GenBank/DDBJ databases">
        <title>Genomic Encyclopedia of Type Strains, Phase IV (KMG-IV): sequencing the most valuable type-strain genomes for metagenomic binning, comparative biology and taxonomic classification.</title>
        <authorList>
            <person name="Goeker M."/>
        </authorList>
    </citation>
    <scope>NUCLEOTIDE SEQUENCE [LARGE SCALE GENOMIC DNA]</scope>
    <source>
        <strain evidence="3 4">DSM 20549</strain>
    </source>
</reference>
<dbReference type="InterPro" id="IPR012853">
    <property type="entry name" value="CPT"/>
</dbReference>
<accession>A0A497YFP1</accession>
<dbReference type="OrthoDB" id="9811101at2"/>
<gene>
    <name evidence="3" type="ORF">DFR62_3121</name>
</gene>
<evidence type="ECO:0000313" key="3">
    <source>
        <dbReference type="EMBL" id="RLJ82071.1"/>
    </source>
</evidence>
<comment type="caution">
    <text evidence="3">The sequence shown here is derived from an EMBL/GenBank/DDBJ whole genome shotgun (WGS) entry which is preliminary data.</text>
</comment>
<name>A0A497YFP1_9BACL</name>
<dbReference type="Pfam" id="PF07931">
    <property type="entry name" value="CPT"/>
    <property type="match status" value="1"/>
</dbReference>
<dbReference type="GO" id="GO:0016740">
    <property type="term" value="F:transferase activity"/>
    <property type="evidence" value="ECO:0007669"/>
    <property type="project" value="UniProtKB-KW"/>
</dbReference>
<dbReference type="Gene3D" id="3.40.50.300">
    <property type="entry name" value="P-loop containing nucleotide triphosphate hydrolases"/>
    <property type="match status" value="1"/>
</dbReference>
<proteinExistence type="predicted"/>
<protein>
    <submittedName>
        <fullName evidence="3">Chloramphenicol 3-O phosphotransferase</fullName>
    </submittedName>
</protein>
<dbReference type="InterPro" id="IPR027417">
    <property type="entry name" value="P-loop_NTPase"/>
</dbReference>
<sequence length="196" mass="22158">MVKKGVSAMINKGKIILLNGVSSSGKSSLAKLLATKLEGYFHFGIDDFDLVIEKMENRNTSKLIPIPTEVFFHETVKLFSDKGIHLIVDQILHDEETISHLVSVLKEYPVLFIGIHCSVEEIDRREKNRGNRIIGQGRAQLEFVHRQNETYDIEVNTMETSLEVAAERIVARIMDGEAIGGWTNFSESWSKKLAEE</sequence>
<evidence type="ECO:0000313" key="4">
    <source>
        <dbReference type="Proteomes" id="UP000280791"/>
    </source>
</evidence>
<dbReference type="GO" id="GO:0005524">
    <property type="term" value="F:ATP binding"/>
    <property type="evidence" value="ECO:0007669"/>
    <property type="project" value="InterPro"/>
</dbReference>
<dbReference type="Proteomes" id="UP000280791">
    <property type="component" value="Unassembled WGS sequence"/>
</dbReference>
<dbReference type="EMBL" id="RCCP01000006">
    <property type="protein sequence ID" value="RLJ82071.1"/>
    <property type="molecule type" value="Genomic_DNA"/>
</dbReference>